<keyword evidence="5" id="KW-0325">Glycoprotein</keyword>
<keyword evidence="4" id="KW-1015">Disulfide bond</keyword>
<evidence type="ECO:0000313" key="9">
    <source>
        <dbReference type="Proteomes" id="UP001214576"/>
    </source>
</evidence>
<accession>A0AAD4Y8R5</accession>
<gene>
    <name evidence="8" type="ORF">MG293_011226</name>
</gene>
<keyword evidence="9" id="KW-1185">Reference proteome</keyword>
<feature type="domain" description="Integrin beta epidermal growth factor-like" evidence="7">
    <location>
        <begin position="51"/>
        <end position="91"/>
    </location>
</feature>
<evidence type="ECO:0000313" key="8">
    <source>
        <dbReference type="EMBL" id="KAI4538959.1"/>
    </source>
</evidence>
<dbReference type="GO" id="GO:0007160">
    <property type="term" value="P:cell-matrix adhesion"/>
    <property type="evidence" value="ECO:0007669"/>
    <property type="project" value="TreeGrafter"/>
</dbReference>
<evidence type="ECO:0000256" key="5">
    <source>
        <dbReference type="ARBA" id="ARBA00023180"/>
    </source>
</evidence>
<dbReference type="GO" id="GO:0009986">
    <property type="term" value="C:cell surface"/>
    <property type="evidence" value="ECO:0007669"/>
    <property type="project" value="TreeGrafter"/>
</dbReference>
<dbReference type="EMBL" id="JAKZEL010000012">
    <property type="protein sequence ID" value="KAI4538959.1"/>
    <property type="molecule type" value="Genomic_DNA"/>
</dbReference>
<dbReference type="GO" id="GO:0016477">
    <property type="term" value="P:cell migration"/>
    <property type="evidence" value="ECO:0007669"/>
    <property type="project" value="TreeGrafter"/>
</dbReference>
<dbReference type="Pfam" id="PF23105">
    <property type="entry name" value="EGF_integrin"/>
    <property type="match status" value="1"/>
</dbReference>
<dbReference type="PANTHER" id="PTHR10082">
    <property type="entry name" value="INTEGRIN BETA SUBUNIT"/>
    <property type="match status" value="1"/>
</dbReference>
<dbReference type="PROSITE" id="PS00243">
    <property type="entry name" value="I_EGF_1"/>
    <property type="match status" value="1"/>
</dbReference>
<dbReference type="Gene3D" id="2.10.25.10">
    <property type="entry name" value="Laminin"/>
    <property type="match status" value="2"/>
</dbReference>
<dbReference type="AlphaFoldDB" id="A0AAD4Y8R5"/>
<dbReference type="GO" id="GO:0098609">
    <property type="term" value="P:cell-cell adhesion"/>
    <property type="evidence" value="ECO:0007669"/>
    <property type="project" value="TreeGrafter"/>
</dbReference>
<keyword evidence="1" id="KW-0245">EGF-like domain</keyword>
<dbReference type="Pfam" id="PF07974">
    <property type="entry name" value="EGF_2"/>
    <property type="match status" value="1"/>
</dbReference>
<reference evidence="8" key="1">
    <citation type="submission" date="2022-03" db="EMBL/GenBank/DDBJ databases">
        <title>Genomic analyses of argali, domestic sheep and their hybrids provide insights into chromosomal evolution, heterosis and genetic basis of agronomic traits.</title>
        <authorList>
            <person name="Li M."/>
        </authorList>
    </citation>
    <scope>NUCLEOTIDE SEQUENCE</scope>
    <source>
        <strain evidence="8">CAU-MHL-2022a</strain>
        <tissue evidence="8">Skin</tissue>
    </source>
</reference>
<keyword evidence="3" id="KW-0677">Repeat</keyword>
<evidence type="ECO:0000259" key="7">
    <source>
        <dbReference type="Pfam" id="PF23105"/>
    </source>
</evidence>
<feature type="domain" description="Epidermal growth factor-like" evidence="6">
    <location>
        <begin position="18"/>
        <end position="38"/>
    </location>
</feature>
<dbReference type="InterPro" id="IPR057073">
    <property type="entry name" value="EGF_integrin_2"/>
</dbReference>
<organism evidence="8 9">
    <name type="scientific">Ovis ammon polii</name>
    <dbReference type="NCBI Taxonomy" id="230172"/>
    <lineage>
        <taxon>Eukaryota</taxon>
        <taxon>Metazoa</taxon>
        <taxon>Chordata</taxon>
        <taxon>Craniata</taxon>
        <taxon>Vertebrata</taxon>
        <taxon>Euteleostomi</taxon>
        <taxon>Mammalia</taxon>
        <taxon>Eutheria</taxon>
        <taxon>Laurasiatheria</taxon>
        <taxon>Artiodactyla</taxon>
        <taxon>Ruminantia</taxon>
        <taxon>Pecora</taxon>
        <taxon>Bovidae</taxon>
        <taxon>Caprinae</taxon>
        <taxon>Ovis</taxon>
    </lineage>
</organism>
<dbReference type="GO" id="GO:0007229">
    <property type="term" value="P:integrin-mediated signaling pathway"/>
    <property type="evidence" value="ECO:0007669"/>
    <property type="project" value="TreeGrafter"/>
</dbReference>
<name>A0AAD4Y8R5_OVIAM</name>
<evidence type="ECO:0000256" key="3">
    <source>
        <dbReference type="ARBA" id="ARBA00022737"/>
    </source>
</evidence>
<evidence type="ECO:0000256" key="1">
    <source>
        <dbReference type="ARBA" id="ARBA00022536"/>
    </source>
</evidence>
<comment type="caution">
    <text evidence="8">The sequence shown here is derived from an EMBL/GenBank/DDBJ whole genome shotgun (WGS) entry which is preliminary data.</text>
</comment>
<dbReference type="FunFam" id="2.10.25.10:FF:000450">
    <property type="entry name" value="Integrin subunit beta like 1"/>
    <property type="match status" value="1"/>
</dbReference>
<dbReference type="GO" id="GO:0005925">
    <property type="term" value="C:focal adhesion"/>
    <property type="evidence" value="ECO:0007669"/>
    <property type="project" value="TreeGrafter"/>
</dbReference>
<dbReference type="SUPFAM" id="SSF57196">
    <property type="entry name" value="EGF/Laminin"/>
    <property type="match status" value="1"/>
</dbReference>
<dbReference type="InterPro" id="IPR013111">
    <property type="entry name" value="EGF_extracell"/>
</dbReference>
<evidence type="ECO:0000259" key="6">
    <source>
        <dbReference type="Pfam" id="PF07974"/>
    </source>
</evidence>
<dbReference type="InterPro" id="IPR057243">
    <property type="entry name" value="Integrin_I-EGF_CS"/>
</dbReference>
<sequence>MVDPGTGSCVRFQPSAAGHGKCDCGRCKCDEGWFGDACQYPTNCDLTKKKSNQMCKNSQDIICSNAGTCHCGRCKCDNSDGNGLVYGKFCECDDRECIDDETEEICGGMYINFAKKRWICVCGECSCHDVDPTGDWGDIHGDTCECDERDCRAVYDRYSDDFCSETVKELNVPSEEFETHRTPNINLKTL</sequence>
<evidence type="ECO:0008006" key="10">
    <source>
        <dbReference type="Google" id="ProtNLM"/>
    </source>
</evidence>
<proteinExistence type="predicted"/>
<dbReference type="GO" id="GO:0005178">
    <property type="term" value="F:integrin binding"/>
    <property type="evidence" value="ECO:0007669"/>
    <property type="project" value="TreeGrafter"/>
</dbReference>
<dbReference type="Proteomes" id="UP001214576">
    <property type="component" value="Unassembled WGS sequence"/>
</dbReference>
<keyword evidence="2" id="KW-0732">Signal</keyword>
<protein>
    <recommendedName>
        <fullName evidence="10">Integrin beta-like protein 1</fullName>
    </recommendedName>
</protein>
<dbReference type="InterPro" id="IPR015812">
    <property type="entry name" value="Integrin_bsu"/>
</dbReference>
<dbReference type="GO" id="GO:0033627">
    <property type="term" value="P:cell adhesion mediated by integrin"/>
    <property type="evidence" value="ECO:0007669"/>
    <property type="project" value="TreeGrafter"/>
</dbReference>
<dbReference type="PANTHER" id="PTHR10082:SF3">
    <property type="entry name" value="INTEGRIN BETA-LIKE PROTEIN 1"/>
    <property type="match status" value="1"/>
</dbReference>
<dbReference type="PROSITE" id="PS52047">
    <property type="entry name" value="I_EGF_2"/>
    <property type="match status" value="1"/>
</dbReference>
<dbReference type="GO" id="GO:0008305">
    <property type="term" value="C:integrin complex"/>
    <property type="evidence" value="ECO:0007669"/>
    <property type="project" value="TreeGrafter"/>
</dbReference>
<evidence type="ECO:0000256" key="4">
    <source>
        <dbReference type="ARBA" id="ARBA00023157"/>
    </source>
</evidence>
<evidence type="ECO:0000256" key="2">
    <source>
        <dbReference type="ARBA" id="ARBA00022729"/>
    </source>
</evidence>